<organism evidence="4 5">
    <name type="scientific">Choiromyces venosus 120613-1</name>
    <dbReference type="NCBI Taxonomy" id="1336337"/>
    <lineage>
        <taxon>Eukaryota</taxon>
        <taxon>Fungi</taxon>
        <taxon>Dikarya</taxon>
        <taxon>Ascomycota</taxon>
        <taxon>Pezizomycotina</taxon>
        <taxon>Pezizomycetes</taxon>
        <taxon>Pezizales</taxon>
        <taxon>Tuberaceae</taxon>
        <taxon>Choiromyces</taxon>
    </lineage>
</organism>
<gene>
    <name evidence="4" type="ORF">L873DRAFT_1693923</name>
</gene>
<sequence>RPGENQQTYYSGYKRTHAFKFQSIITSDGLLSLLVGPFPGLIGDWMIWQALGIYYKPGMVCNGFIC</sequence>
<dbReference type="EMBL" id="ML120413">
    <property type="protein sequence ID" value="RPA96531.1"/>
    <property type="molecule type" value="Genomic_DNA"/>
</dbReference>
<evidence type="ECO:0000313" key="5">
    <source>
        <dbReference type="Proteomes" id="UP000276215"/>
    </source>
</evidence>
<evidence type="ECO:0000259" key="3">
    <source>
        <dbReference type="Pfam" id="PF13359"/>
    </source>
</evidence>
<keyword evidence="5" id="KW-1185">Reference proteome</keyword>
<comment type="cofactor">
    <cofactor evidence="1">
        <name>a divalent metal cation</name>
        <dbReference type="ChEBI" id="CHEBI:60240"/>
    </cofactor>
</comment>
<dbReference type="OrthoDB" id="5289248at2759"/>
<accession>A0A3N4JIJ3</accession>
<evidence type="ECO:0000256" key="2">
    <source>
        <dbReference type="ARBA" id="ARBA00022723"/>
    </source>
</evidence>
<name>A0A3N4JIJ3_9PEZI</name>
<evidence type="ECO:0000313" key="4">
    <source>
        <dbReference type="EMBL" id="RPA96531.1"/>
    </source>
</evidence>
<reference evidence="4 5" key="1">
    <citation type="journal article" date="2018" name="Nat. Ecol. Evol.">
        <title>Pezizomycetes genomes reveal the molecular basis of ectomycorrhizal truffle lifestyle.</title>
        <authorList>
            <person name="Murat C."/>
            <person name="Payen T."/>
            <person name="Noel B."/>
            <person name="Kuo A."/>
            <person name="Morin E."/>
            <person name="Chen J."/>
            <person name="Kohler A."/>
            <person name="Krizsan K."/>
            <person name="Balestrini R."/>
            <person name="Da Silva C."/>
            <person name="Montanini B."/>
            <person name="Hainaut M."/>
            <person name="Levati E."/>
            <person name="Barry K.W."/>
            <person name="Belfiori B."/>
            <person name="Cichocki N."/>
            <person name="Clum A."/>
            <person name="Dockter R.B."/>
            <person name="Fauchery L."/>
            <person name="Guy J."/>
            <person name="Iotti M."/>
            <person name="Le Tacon F."/>
            <person name="Lindquist E.A."/>
            <person name="Lipzen A."/>
            <person name="Malagnac F."/>
            <person name="Mello A."/>
            <person name="Molinier V."/>
            <person name="Miyauchi S."/>
            <person name="Poulain J."/>
            <person name="Riccioni C."/>
            <person name="Rubini A."/>
            <person name="Sitrit Y."/>
            <person name="Splivallo R."/>
            <person name="Traeger S."/>
            <person name="Wang M."/>
            <person name="Zifcakova L."/>
            <person name="Wipf D."/>
            <person name="Zambonelli A."/>
            <person name="Paolocci F."/>
            <person name="Nowrousian M."/>
            <person name="Ottonello S."/>
            <person name="Baldrian P."/>
            <person name="Spatafora J.W."/>
            <person name="Henrissat B."/>
            <person name="Nagy L.G."/>
            <person name="Aury J.M."/>
            <person name="Wincker P."/>
            <person name="Grigoriev I.V."/>
            <person name="Bonfante P."/>
            <person name="Martin F.M."/>
        </authorList>
    </citation>
    <scope>NUCLEOTIDE SEQUENCE [LARGE SCALE GENOMIC DNA]</scope>
    <source>
        <strain evidence="4 5">120613-1</strain>
    </source>
</reference>
<dbReference type="AlphaFoldDB" id="A0A3N4JIJ3"/>
<dbReference type="STRING" id="1336337.A0A3N4JIJ3"/>
<dbReference type="InterPro" id="IPR027806">
    <property type="entry name" value="HARBI1_dom"/>
</dbReference>
<dbReference type="Pfam" id="PF13359">
    <property type="entry name" value="DDE_Tnp_4"/>
    <property type="match status" value="1"/>
</dbReference>
<evidence type="ECO:0000256" key="1">
    <source>
        <dbReference type="ARBA" id="ARBA00001968"/>
    </source>
</evidence>
<keyword evidence="2" id="KW-0479">Metal-binding</keyword>
<feature type="domain" description="DDE Tnp4" evidence="3">
    <location>
        <begin position="4"/>
        <end position="56"/>
    </location>
</feature>
<dbReference type="Proteomes" id="UP000276215">
    <property type="component" value="Unassembled WGS sequence"/>
</dbReference>
<dbReference type="GO" id="GO:0046872">
    <property type="term" value="F:metal ion binding"/>
    <property type="evidence" value="ECO:0007669"/>
    <property type="project" value="UniProtKB-KW"/>
</dbReference>
<protein>
    <recommendedName>
        <fullName evidence="3">DDE Tnp4 domain-containing protein</fullName>
    </recommendedName>
</protein>
<proteinExistence type="predicted"/>
<feature type="non-terminal residue" evidence="4">
    <location>
        <position position="1"/>
    </location>
</feature>